<feature type="transmembrane region" description="Helical" evidence="1">
    <location>
        <begin position="125"/>
        <end position="143"/>
    </location>
</feature>
<feature type="transmembrane region" description="Helical" evidence="1">
    <location>
        <begin position="150"/>
        <end position="173"/>
    </location>
</feature>
<protein>
    <submittedName>
        <fullName evidence="2">Uncharacterized protein</fullName>
    </submittedName>
</protein>
<reference evidence="3" key="1">
    <citation type="submission" date="2016-10" db="EMBL/GenBank/DDBJ databases">
        <authorList>
            <person name="Varghese N."/>
            <person name="Submissions S."/>
        </authorList>
    </citation>
    <scope>NUCLEOTIDE SEQUENCE [LARGE SCALE GENOMIC DNA]</scope>
    <source>
        <strain evidence="3">OR362-8,ATCC BAA-1266,JCM 13504</strain>
    </source>
</reference>
<feature type="transmembrane region" description="Helical" evidence="1">
    <location>
        <begin position="94"/>
        <end position="113"/>
    </location>
</feature>
<sequence length="215" mass="23344">MPSKNFYLNDAQSEVLTAKWGLFFRKFEILYNGDSLGMVPNLNSQPNGTRYPLPDGRVVTAQLVRSQGLQQLQLLIDKQPVPGSATHPIEQLKAAWYTLLVVGVLNVIIGLIADMFQVDFLQQIGVGWGSAVEGVIYLALGWFGHNRRSAPAFTAAFALLVVEGVAGFAMGIGSGNSPGIGGIFLRFFICVMVFRGIKAAKQLRSEETALLAEPM</sequence>
<keyword evidence="1" id="KW-1133">Transmembrane helix</keyword>
<keyword evidence="3" id="KW-1185">Reference proteome</keyword>
<gene>
    <name evidence="2" type="ORF">SAMN04515668_2691</name>
</gene>
<dbReference type="OrthoDB" id="886421at2"/>
<dbReference type="Proteomes" id="UP000199029">
    <property type="component" value="Unassembled WGS sequence"/>
</dbReference>
<name>A0A1I5Z409_HYMAR</name>
<proteinExistence type="predicted"/>
<evidence type="ECO:0000313" key="2">
    <source>
        <dbReference type="EMBL" id="SFQ51180.1"/>
    </source>
</evidence>
<dbReference type="RefSeq" id="WP_092673958.1">
    <property type="nucleotide sequence ID" value="NZ_FOXS01000003.1"/>
</dbReference>
<feature type="transmembrane region" description="Helical" evidence="1">
    <location>
        <begin position="179"/>
        <end position="197"/>
    </location>
</feature>
<keyword evidence="1" id="KW-0472">Membrane</keyword>
<keyword evidence="1" id="KW-0812">Transmembrane</keyword>
<accession>A0A1I5Z409</accession>
<dbReference type="AlphaFoldDB" id="A0A1I5Z409"/>
<dbReference type="EMBL" id="FOXS01000003">
    <property type="protein sequence ID" value="SFQ51180.1"/>
    <property type="molecule type" value="Genomic_DNA"/>
</dbReference>
<organism evidence="2 3">
    <name type="scientific">Hymenobacter arizonensis</name>
    <name type="common">Siccationidurans arizonensis</name>
    <dbReference type="NCBI Taxonomy" id="1227077"/>
    <lineage>
        <taxon>Bacteria</taxon>
        <taxon>Pseudomonadati</taxon>
        <taxon>Bacteroidota</taxon>
        <taxon>Cytophagia</taxon>
        <taxon>Cytophagales</taxon>
        <taxon>Hymenobacteraceae</taxon>
        <taxon>Hymenobacter</taxon>
    </lineage>
</organism>
<evidence type="ECO:0000313" key="3">
    <source>
        <dbReference type="Proteomes" id="UP000199029"/>
    </source>
</evidence>
<evidence type="ECO:0000256" key="1">
    <source>
        <dbReference type="SAM" id="Phobius"/>
    </source>
</evidence>